<name>A0AAW7Y200_9GAMM</name>
<dbReference type="PROSITE" id="PS51257">
    <property type="entry name" value="PROKAR_LIPOPROTEIN"/>
    <property type="match status" value="1"/>
</dbReference>
<organism evidence="1 2">
    <name type="scientific">Photobacterium sanguinicancri</name>
    <dbReference type="NCBI Taxonomy" id="875932"/>
    <lineage>
        <taxon>Bacteria</taxon>
        <taxon>Pseudomonadati</taxon>
        <taxon>Pseudomonadota</taxon>
        <taxon>Gammaproteobacteria</taxon>
        <taxon>Vibrionales</taxon>
        <taxon>Vibrionaceae</taxon>
        <taxon>Photobacterium</taxon>
    </lineage>
</organism>
<proteinExistence type="predicted"/>
<sequence length="229" mass="25112">MFRTALITALPILLLGCGGSGDGGSDVDAVSNAVDGVSRTRQADLHFVNTTKEAIDYHIRHTLSEDALFTSTNKATANMDNEVTPYMYRWNVSDNVTVQLGIQDTNSKSIQAEIGTMLISENADLWIVAWLDDAKSKLFKLSSLKRSRSEVAGKYRIRVFSHKDAQIIATSTVTINEAKQGVVTPYMTIENCSGDLYFGAESIDICQLDIGKSYLLITDGEELLMSAEE</sequence>
<accession>A0AAW7Y200</accession>
<dbReference type="AlphaFoldDB" id="A0AAW7Y200"/>
<evidence type="ECO:0008006" key="3">
    <source>
        <dbReference type="Google" id="ProtNLM"/>
    </source>
</evidence>
<evidence type="ECO:0000313" key="1">
    <source>
        <dbReference type="EMBL" id="MDO6542397.1"/>
    </source>
</evidence>
<dbReference type="Proteomes" id="UP001170624">
    <property type="component" value="Unassembled WGS sequence"/>
</dbReference>
<dbReference type="RefSeq" id="WP_062690562.1">
    <property type="nucleotide sequence ID" value="NZ_JAUOPU010000005.1"/>
</dbReference>
<comment type="caution">
    <text evidence="1">The sequence shown here is derived from an EMBL/GenBank/DDBJ whole genome shotgun (WGS) entry which is preliminary data.</text>
</comment>
<reference evidence="1" key="1">
    <citation type="submission" date="2023-07" db="EMBL/GenBank/DDBJ databases">
        <title>Genome content predicts the carbon catabolic preferences of heterotrophic bacteria.</title>
        <authorList>
            <person name="Gralka M."/>
        </authorList>
    </citation>
    <scope>NUCLEOTIDE SEQUENCE</scope>
    <source>
        <strain evidence="1">G2M05</strain>
    </source>
</reference>
<evidence type="ECO:0000313" key="2">
    <source>
        <dbReference type="Proteomes" id="UP001170624"/>
    </source>
</evidence>
<protein>
    <recommendedName>
        <fullName evidence="3">Lipoprotein</fullName>
    </recommendedName>
</protein>
<dbReference type="EMBL" id="JAUOPU010000005">
    <property type="protein sequence ID" value="MDO6542397.1"/>
    <property type="molecule type" value="Genomic_DNA"/>
</dbReference>
<gene>
    <name evidence="1" type="ORF">Q4568_07630</name>
</gene>